<gene>
    <name evidence="1" type="ORF">OHU27_11545</name>
</gene>
<dbReference type="EMBL" id="CP108125">
    <property type="protein sequence ID" value="WTO83023.1"/>
    <property type="molecule type" value="Genomic_DNA"/>
</dbReference>
<reference evidence="1 2" key="1">
    <citation type="submission" date="2022-10" db="EMBL/GenBank/DDBJ databases">
        <title>The complete genomes of actinobacterial strains from the NBC collection.</title>
        <authorList>
            <person name="Joergensen T.S."/>
            <person name="Alvarez Arevalo M."/>
            <person name="Sterndorff E.B."/>
            <person name="Faurdal D."/>
            <person name="Vuksanovic O."/>
            <person name="Mourched A.-S."/>
            <person name="Charusanti P."/>
            <person name="Shaw S."/>
            <person name="Blin K."/>
            <person name="Weber T."/>
        </authorList>
    </citation>
    <scope>NUCLEOTIDE SEQUENCE [LARGE SCALE GENOMIC DNA]</scope>
    <source>
        <strain evidence="1 2">NBC_00206</strain>
    </source>
</reference>
<keyword evidence="2" id="KW-1185">Reference proteome</keyword>
<name>A0ABZ1IVQ5_9ACTN</name>
<evidence type="ECO:0008006" key="3">
    <source>
        <dbReference type="Google" id="ProtNLM"/>
    </source>
</evidence>
<organism evidence="1 2">
    <name type="scientific">Streptomyces nigra</name>
    <dbReference type="NCBI Taxonomy" id="1827580"/>
    <lineage>
        <taxon>Bacteria</taxon>
        <taxon>Bacillati</taxon>
        <taxon>Actinomycetota</taxon>
        <taxon>Actinomycetes</taxon>
        <taxon>Kitasatosporales</taxon>
        <taxon>Streptomycetaceae</taxon>
        <taxon>Streptomyces</taxon>
    </lineage>
</organism>
<accession>A0ABZ1IVQ5</accession>
<dbReference type="RefSeq" id="WP_406257558.1">
    <property type="nucleotide sequence ID" value="NZ_CP108125.1"/>
</dbReference>
<sequence length="146" mass="15804">MRSVQLLVVGVLFGAWAAASFLNGRQGRLSARLVDGRRVAIPCRISPAGSDRWVRGSFVIAPGTWSWERPSSRPEGPVLPSDARIVRIRKAEGRERNRLHHRVLVVECASADGDVRLAVMPGQLEHLVMKLAPAGYEVPGPGAGIP</sequence>
<evidence type="ECO:0000313" key="2">
    <source>
        <dbReference type="Proteomes" id="UP001622690"/>
    </source>
</evidence>
<protein>
    <recommendedName>
        <fullName evidence="3">DUF2550 domain-containing protein</fullName>
    </recommendedName>
</protein>
<proteinExistence type="predicted"/>
<dbReference type="Proteomes" id="UP001622690">
    <property type="component" value="Chromosome"/>
</dbReference>
<evidence type="ECO:0000313" key="1">
    <source>
        <dbReference type="EMBL" id="WTO83023.1"/>
    </source>
</evidence>